<proteinExistence type="predicted"/>
<evidence type="ECO:0000313" key="9">
    <source>
        <dbReference type="EMBL" id="CAG7938785.1"/>
    </source>
</evidence>
<dbReference type="Pfam" id="PF13640">
    <property type="entry name" value="2OG-FeII_Oxy_3"/>
    <property type="match status" value="1"/>
</dbReference>
<evidence type="ECO:0000313" key="10">
    <source>
        <dbReference type="Proteomes" id="UP001153618"/>
    </source>
</evidence>
<dbReference type="OrthoDB" id="69177at2759"/>
<evidence type="ECO:0000256" key="2">
    <source>
        <dbReference type="ARBA" id="ARBA00022723"/>
    </source>
</evidence>
<dbReference type="AlphaFoldDB" id="A0A9W4H9H4"/>
<dbReference type="PANTHER" id="PTHR37542:SF1">
    <property type="entry name" value="PRION-INHIBITION AND PROPAGATION HELO DOMAIN-CONTAINING PROTEIN"/>
    <property type="match status" value="1"/>
</dbReference>
<protein>
    <recommendedName>
        <fullName evidence="11">Fe2OG dioxygenase domain-containing protein</fullName>
    </recommendedName>
</protein>
<sequence>MAKSKAAKRKRNAQIDVPQKAPKASIPTPPPDSAEPTHLNEIMSDEELNTTIEALTALSQYPNLTKSKACKDIRVAVYEFRQACTTGVNTADGANLTARITGALVDEKYVDARILLAEMRIRREQPKIGALCRWVRDLDVVSGLSTKPKDNENASVQRTPKELEILGVLDAILRVSTSIDTSPNAVFSTAPIAFQPIWDLRPSTTSLPIYESVLDKSILEYAPKSSSDVRVIERTPGPLRKPPNHHDAILYTTASNAVPLTPTKPEITYHPHPAVPGLGLAMNVLSPDECRSIIAAGESVEFLPDAPLREDGDVSILAHNFYWVIDTTFHDLLWDRISPFVPQSIEGRPVRGINRRFRVYRYVPGAEYRCHIDGAWPPSGILPDDTYVYDSSPEDNKQSSMYTFLLYLNDEFEGGETTFFMPAAREGTLNGYPVRPVMGSVAIFPHGESNGALLHEGTGVTKGAKYIIRTDVEYGTKLYHLCASFRNAKGEMVEKLLRVKNYWMRAEVQLGVVREVADELSEKHRILVHETIAMLATKLEVSVQNVESIIKNSGSGEEAKVHRLKYAFTKEKIDKAVEDLKEWQALFDPSWYLIMKIARPHVDSELKAHSKSSEIEYKDPISPAQSIRTALKTEGGHPLRFPTEFLDSINLQKIPYCSAKVGRRPGHHQSLIVESIEPIHGANINSLKRDVRDLARRLSTSNAVEFGLLNCKGYVSPHKSESPRTTPYELSIIFRVPVTESEPRTLRNCLVNMSSTESLSDRFNLASELARAIHSVHLFGFVHKNIRPESILLLGNDESSIGSAFLIGFDSFRMASGKTLRRGEASWERCLYQHPDRIGTVSSEDYIMQHDIYSLGVCLLELGLWESFVSYPDDQWISGNQESSSEHVFGSSQGLLFQERLLQLARGELRRRMGTRYSDVVVTCLTCLDAGNVDFGEEGDFQDEDGIEVGVRYIEKVWFPSLTTLERYRLDVTNAQWEKGDHATEQHVCLAFTRALHVLRT</sequence>
<dbReference type="InterPro" id="IPR006620">
    <property type="entry name" value="Pro_4_hyd_alph"/>
</dbReference>
<dbReference type="GO" id="GO:0005524">
    <property type="term" value="F:ATP binding"/>
    <property type="evidence" value="ECO:0007669"/>
    <property type="project" value="InterPro"/>
</dbReference>
<dbReference type="FunFam" id="2.60.120.620:FF:000020">
    <property type="entry name" value="Unplaced genomic scaffold supercont2.4, whole genome shotgun sequence"/>
    <property type="match status" value="1"/>
</dbReference>
<keyword evidence="5" id="KW-0408">Iron</keyword>
<evidence type="ECO:0000259" key="8">
    <source>
        <dbReference type="PROSITE" id="PS51471"/>
    </source>
</evidence>
<dbReference type="InterPro" id="IPR011009">
    <property type="entry name" value="Kinase-like_dom_sf"/>
</dbReference>
<evidence type="ECO:0000256" key="6">
    <source>
        <dbReference type="SAM" id="MobiDB-lite"/>
    </source>
</evidence>
<dbReference type="GO" id="GO:0004672">
    <property type="term" value="F:protein kinase activity"/>
    <property type="evidence" value="ECO:0007669"/>
    <property type="project" value="InterPro"/>
</dbReference>
<keyword evidence="4" id="KW-0560">Oxidoreductase</keyword>
<name>A0A9W4H9H4_PENOL</name>
<keyword evidence="3" id="KW-0223">Dioxygenase</keyword>
<feature type="domain" description="Fe2OG dioxygenase" evidence="8">
    <location>
        <begin position="352"/>
        <end position="474"/>
    </location>
</feature>
<dbReference type="EMBL" id="CAJVOS010000006">
    <property type="protein sequence ID" value="CAG7938785.1"/>
    <property type="molecule type" value="Genomic_DNA"/>
</dbReference>
<dbReference type="GO" id="GO:0031418">
    <property type="term" value="F:L-ascorbic acid binding"/>
    <property type="evidence" value="ECO:0007669"/>
    <property type="project" value="InterPro"/>
</dbReference>
<evidence type="ECO:0000256" key="3">
    <source>
        <dbReference type="ARBA" id="ARBA00022964"/>
    </source>
</evidence>
<keyword evidence="10" id="KW-1185">Reference proteome</keyword>
<dbReference type="InterPro" id="IPR044862">
    <property type="entry name" value="Pro_4_hyd_alph_FE2OG_OXY"/>
</dbReference>
<feature type="region of interest" description="Disordered" evidence="6">
    <location>
        <begin position="1"/>
        <end position="36"/>
    </location>
</feature>
<dbReference type="Gene3D" id="1.10.510.10">
    <property type="entry name" value="Transferase(Phosphotransferase) domain 1"/>
    <property type="match status" value="1"/>
</dbReference>
<evidence type="ECO:0000256" key="1">
    <source>
        <dbReference type="ARBA" id="ARBA00001961"/>
    </source>
</evidence>
<evidence type="ECO:0008006" key="11">
    <source>
        <dbReference type="Google" id="ProtNLM"/>
    </source>
</evidence>
<gene>
    <name evidence="9" type="ORF">POLS_LOCUS110</name>
</gene>
<dbReference type="SUPFAM" id="SSF56112">
    <property type="entry name" value="Protein kinase-like (PK-like)"/>
    <property type="match status" value="1"/>
</dbReference>
<dbReference type="PROSITE" id="PS50011">
    <property type="entry name" value="PROTEIN_KINASE_DOM"/>
    <property type="match status" value="1"/>
</dbReference>
<dbReference type="GO" id="GO:0051213">
    <property type="term" value="F:dioxygenase activity"/>
    <property type="evidence" value="ECO:0007669"/>
    <property type="project" value="UniProtKB-KW"/>
</dbReference>
<dbReference type="PROSITE" id="PS51471">
    <property type="entry name" value="FE2OG_OXY"/>
    <property type="match status" value="1"/>
</dbReference>
<evidence type="ECO:0000256" key="4">
    <source>
        <dbReference type="ARBA" id="ARBA00023002"/>
    </source>
</evidence>
<dbReference type="SMART" id="SM00702">
    <property type="entry name" value="P4Hc"/>
    <property type="match status" value="1"/>
</dbReference>
<keyword evidence="2" id="KW-0479">Metal-binding</keyword>
<dbReference type="InterPro" id="IPR000719">
    <property type="entry name" value="Prot_kinase_dom"/>
</dbReference>
<reference evidence="9" key="1">
    <citation type="submission" date="2021-07" db="EMBL/GenBank/DDBJ databases">
        <authorList>
            <person name="Branca A.L. A."/>
        </authorList>
    </citation>
    <scope>NUCLEOTIDE SEQUENCE</scope>
</reference>
<feature type="compositionally biased region" description="Basic residues" evidence="6">
    <location>
        <begin position="1"/>
        <end position="12"/>
    </location>
</feature>
<comment type="cofactor">
    <cofactor evidence="1">
        <name>L-ascorbate</name>
        <dbReference type="ChEBI" id="CHEBI:38290"/>
    </cofactor>
</comment>
<feature type="domain" description="Protein kinase" evidence="7">
    <location>
        <begin position="547"/>
        <end position="928"/>
    </location>
</feature>
<dbReference type="Proteomes" id="UP001153618">
    <property type="component" value="Unassembled WGS sequence"/>
</dbReference>
<comment type="caution">
    <text evidence="9">The sequence shown here is derived from an EMBL/GenBank/DDBJ whole genome shotgun (WGS) entry which is preliminary data.</text>
</comment>
<dbReference type="GO" id="GO:0005506">
    <property type="term" value="F:iron ion binding"/>
    <property type="evidence" value="ECO:0007669"/>
    <property type="project" value="InterPro"/>
</dbReference>
<dbReference type="GO" id="GO:0016705">
    <property type="term" value="F:oxidoreductase activity, acting on paired donors, with incorporation or reduction of molecular oxygen"/>
    <property type="evidence" value="ECO:0007669"/>
    <property type="project" value="InterPro"/>
</dbReference>
<dbReference type="PANTHER" id="PTHR37542">
    <property type="entry name" value="HELO DOMAIN-CONTAINING PROTEIN-RELATED"/>
    <property type="match status" value="1"/>
</dbReference>
<organism evidence="9 10">
    <name type="scientific">Penicillium olsonii</name>
    <dbReference type="NCBI Taxonomy" id="99116"/>
    <lineage>
        <taxon>Eukaryota</taxon>
        <taxon>Fungi</taxon>
        <taxon>Dikarya</taxon>
        <taxon>Ascomycota</taxon>
        <taxon>Pezizomycotina</taxon>
        <taxon>Eurotiomycetes</taxon>
        <taxon>Eurotiomycetidae</taxon>
        <taxon>Eurotiales</taxon>
        <taxon>Aspergillaceae</taxon>
        <taxon>Penicillium</taxon>
    </lineage>
</organism>
<dbReference type="Gene3D" id="2.60.120.620">
    <property type="entry name" value="q2cbj1_9rhob like domain"/>
    <property type="match status" value="1"/>
</dbReference>
<accession>A0A9W4H9H4</accession>
<evidence type="ECO:0000259" key="7">
    <source>
        <dbReference type="PROSITE" id="PS50011"/>
    </source>
</evidence>
<dbReference type="InterPro" id="IPR005123">
    <property type="entry name" value="Oxoglu/Fe-dep_dioxygenase_dom"/>
</dbReference>
<evidence type="ECO:0000256" key="5">
    <source>
        <dbReference type="ARBA" id="ARBA00023004"/>
    </source>
</evidence>